<name>A0A1A9Z426_GLOPL</name>
<organism evidence="1 2">
    <name type="scientific">Glossina pallidipes</name>
    <name type="common">Tsetse fly</name>
    <dbReference type="NCBI Taxonomy" id="7398"/>
    <lineage>
        <taxon>Eukaryota</taxon>
        <taxon>Metazoa</taxon>
        <taxon>Ecdysozoa</taxon>
        <taxon>Arthropoda</taxon>
        <taxon>Hexapoda</taxon>
        <taxon>Insecta</taxon>
        <taxon>Pterygota</taxon>
        <taxon>Neoptera</taxon>
        <taxon>Endopterygota</taxon>
        <taxon>Diptera</taxon>
        <taxon>Brachycera</taxon>
        <taxon>Muscomorpha</taxon>
        <taxon>Hippoboscoidea</taxon>
        <taxon>Glossinidae</taxon>
        <taxon>Glossina</taxon>
    </lineage>
</organism>
<evidence type="ECO:0000313" key="2">
    <source>
        <dbReference type="Proteomes" id="UP000092445"/>
    </source>
</evidence>
<dbReference type="Proteomes" id="UP000092445">
    <property type="component" value="Unassembled WGS sequence"/>
</dbReference>
<sequence>MSLLFPVFAEVGVTDMALQKVEAEKFEIGIEAENVELAINENSFTVAQVAHTVSWHSDICMSQRCQRYSYVPSKAIVCHRCYSFVTTGDTVFAVVVVSLYYEYLLIYVSCTLSNLLKHEDGEKEREVCAQHTN</sequence>
<dbReference type="VEuPathDB" id="VectorBase:GPAI003196"/>
<dbReference type="EnsemblMetazoa" id="GPAI003196-RA">
    <property type="protein sequence ID" value="GPAI003196-PA"/>
    <property type="gene ID" value="GPAI003196"/>
</dbReference>
<keyword evidence="2" id="KW-1185">Reference proteome</keyword>
<proteinExistence type="predicted"/>
<reference evidence="1" key="2">
    <citation type="submission" date="2020-05" db="UniProtKB">
        <authorList>
            <consortium name="EnsemblMetazoa"/>
        </authorList>
    </citation>
    <scope>IDENTIFICATION</scope>
    <source>
        <strain evidence="1">IAEA</strain>
    </source>
</reference>
<dbReference type="AlphaFoldDB" id="A0A1A9Z426"/>
<reference evidence="2" key="1">
    <citation type="submission" date="2014-03" db="EMBL/GenBank/DDBJ databases">
        <authorList>
            <person name="Aksoy S."/>
            <person name="Warren W."/>
            <person name="Wilson R.K."/>
        </authorList>
    </citation>
    <scope>NUCLEOTIDE SEQUENCE [LARGE SCALE GENOMIC DNA]</scope>
    <source>
        <strain evidence="2">IAEA</strain>
    </source>
</reference>
<evidence type="ECO:0000313" key="1">
    <source>
        <dbReference type="EnsemblMetazoa" id="GPAI003196-PA"/>
    </source>
</evidence>
<protein>
    <submittedName>
        <fullName evidence="1">Uncharacterized protein</fullName>
    </submittedName>
</protein>
<accession>A0A1A9Z426</accession>